<sequence length="699" mass="79796">MTENEAVFEFSVGNDVTDERYALAMERVSGISDEHMENKAFDDYFHAVKDFILMIDETYKWSENGGKDKDSLEELQARNKKLYSDILPENYGNSYGNPAYACEKLGETFGKILSSLYFELRSMIPNAFEFQKYEIVIRTELFLEVYGAFMQAAAENRLPEYEDVRQIMYWFYSDYAEEERMLRFAQIVNPEKDYFRDIIMNSDLTDIRYLYKFGEYVTDSEIKTAQHLIEMSEEEIDKIATTFTEGYRIGFAATGKDISIKSTASVIYILGFERIIKKAVSNLEKIGLKSGIYRAIMSTFYMGGSAIRNACHGAIPNKQFDYDHKDDDGLFLDAALVNRRLEAVRAAGEKYKKEAKLYGGPAVLEGFGGELFSPEPKKDAIHLSAEQSKLLRGYKIQASLIQNEYIIGKERSFTIISFPVPEIGDEYEAIFDETVNINTLDNELYRNIQKKIIDALDEAKYVTVKGMGDNRTDMKVMLHEIKDKEKETNFENCVADVNIPVGEVFTSPVLAGTSGILHVSGVYLRGLYFKDLEIKFKDGCIEDYKCANFITEEDNKNYIKQNIMYNNDTLPIGEFAIGTNTTAYKFARKFDIADKLDILIAEKTGPHFAVGDTCYSYDEDNDTFNFDGKRHIAKENEISSKRKTDPDKAYFSCHTDITLPYDELGEIRAVREDGTGVTIIENGRFVLPGTEELNKPLDE</sequence>
<dbReference type="InterPro" id="IPR052170">
    <property type="entry name" value="M29_Exopeptidase"/>
</dbReference>
<dbReference type="AlphaFoldDB" id="A0A1G5AJZ4"/>
<dbReference type="PANTHER" id="PTHR34448:SF1">
    <property type="entry name" value="BLL6088 PROTEIN"/>
    <property type="match status" value="1"/>
</dbReference>
<keyword evidence="2" id="KW-0645">Protease</keyword>
<evidence type="ECO:0000313" key="3">
    <source>
        <dbReference type="Proteomes" id="UP000183047"/>
    </source>
</evidence>
<dbReference type="SUPFAM" id="SSF144052">
    <property type="entry name" value="Thermophilic metalloprotease-like"/>
    <property type="match status" value="1"/>
</dbReference>
<keyword evidence="2" id="KW-0378">Hydrolase</keyword>
<evidence type="ECO:0000256" key="1">
    <source>
        <dbReference type="ARBA" id="ARBA00022723"/>
    </source>
</evidence>
<keyword evidence="1" id="KW-0479">Metal-binding</keyword>
<dbReference type="GO" id="GO:0008237">
    <property type="term" value="F:metallopeptidase activity"/>
    <property type="evidence" value="ECO:0007669"/>
    <property type="project" value="UniProtKB-KW"/>
</dbReference>
<dbReference type="PANTHER" id="PTHR34448">
    <property type="entry name" value="AMINOPEPTIDASE"/>
    <property type="match status" value="1"/>
</dbReference>
<dbReference type="RefSeq" id="WP_074461130.1">
    <property type="nucleotide sequence ID" value="NZ_FMUR01000003.1"/>
</dbReference>
<gene>
    <name evidence="2" type="ORF">SAMN02910451_00314</name>
</gene>
<reference evidence="3" key="1">
    <citation type="submission" date="2016-10" db="EMBL/GenBank/DDBJ databases">
        <authorList>
            <person name="Varghese N."/>
            <person name="Submissions S."/>
        </authorList>
    </citation>
    <scope>NUCLEOTIDE SEQUENCE [LARGE SCALE GENOMIC DNA]</scope>
    <source>
        <strain evidence="3">XBD2006</strain>
    </source>
</reference>
<dbReference type="InterPro" id="IPR000787">
    <property type="entry name" value="Peptidase_M29"/>
</dbReference>
<proteinExistence type="predicted"/>
<dbReference type="Proteomes" id="UP000183047">
    <property type="component" value="Unassembled WGS sequence"/>
</dbReference>
<name>A0A1G5AJZ4_9FIRM</name>
<keyword evidence="3" id="KW-1185">Reference proteome</keyword>
<protein>
    <submittedName>
        <fullName evidence="2">Thermophilic metalloprotease (M29)</fullName>
    </submittedName>
</protein>
<dbReference type="GO" id="GO:0004177">
    <property type="term" value="F:aminopeptidase activity"/>
    <property type="evidence" value="ECO:0007669"/>
    <property type="project" value="InterPro"/>
</dbReference>
<dbReference type="Pfam" id="PF02073">
    <property type="entry name" value="Peptidase_M29"/>
    <property type="match status" value="1"/>
</dbReference>
<dbReference type="GO" id="GO:0006508">
    <property type="term" value="P:proteolysis"/>
    <property type="evidence" value="ECO:0007669"/>
    <property type="project" value="UniProtKB-KW"/>
</dbReference>
<accession>A0A1G5AJZ4</accession>
<dbReference type="EMBL" id="FMUR01000003">
    <property type="protein sequence ID" value="SCX78238.1"/>
    <property type="molecule type" value="Genomic_DNA"/>
</dbReference>
<evidence type="ECO:0000313" key="2">
    <source>
        <dbReference type="EMBL" id="SCX78238.1"/>
    </source>
</evidence>
<dbReference type="OrthoDB" id="9803993at2"/>
<organism evidence="2 3">
    <name type="scientific">Butyrivibrio hungatei</name>
    <dbReference type="NCBI Taxonomy" id="185008"/>
    <lineage>
        <taxon>Bacteria</taxon>
        <taxon>Bacillati</taxon>
        <taxon>Bacillota</taxon>
        <taxon>Clostridia</taxon>
        <taxon>Lachnospirales</taxon>
        <taxon>Lachnospiraceae</taxon>
        <taxon>Butyrivibrio</taxon>
    </lineage>
</organism>
<dbReference type="GO" id="GO:0046872">
    <property type="term" value="F:metal ion binding"/>
    <property type="evidence" value="ECO:0007669"/>
    <property type="project" value="UniProtKB-KW"/>
</dbReference>
<keyword evidence="2" id="KW-0482">Metalloprotease</keyword>